<dbReference type="AlphaFoldDB" id="A0A7I7SBN9"/>
<dbReference type="EMBL" id="NCXO01000008">
    <property type="protein sequence ID" value="OSC34673.1"/>
    <property type="molecule type" value="Genomic_DNA"/>
</dbReference>
<organism evidence="1 2">
    <name type="scientific">Mycolicibacillus koreensis</name>
    <dbReference type="NCBI Taxonomy" id="1069220"/>
    <lineage>
        <taxon>Bacteria</taxon>
        <taxon>Bacillati</taxon>
        <taxon>Actinomycetota</taxon>
        <taxon>Actinomycetes</taxon>
        <taxon>Mycobacteriales</taxon>
        <taxon>Mycobacteriaceae</taxon>
        <taxon>Mycolicibacillus</taxon>
    </lineage>
</organism>
<keyword evidence="2" id="KW-1185">Reference proteome</keyword>
<sequence>MADTDGRGGYSSQNPPIIDAEAIAEDICADDVADSSDDALDKAADRLIEVAWQQLPRAYREELSDEVIVDRGGIIANLLVRSLGG</sequence>
<name>A0A7I7SBN9_9MYCO</name>
<evidence type="ECO:0000313" key="2">
    <source>
        <dbReference type="Proteomes" id="UP000193577"/>
    </source>
</evidence>
<evidence type="ECO:0000313" key="1">
    <source>
        <dbReference type="EMBL" id="OSC34673.1"/>
    </source>
</evidence>
<dbReference type="RefSeq" id="WP_085302631.1">
    <property type="nucleotide sequence ID" value="NZ_AP022594.1"/>
</dbReference>
<reference evidence="1 2" key="1">
    <citation type="submission" date="2017-04" db="EMBL/GenBank/DDBJ databases">
        <title>The new phylogeny of genus Mycobacterium.</title>
        <authorList>
            <person name="Tortoli E."/>
            <person name="Trovato A."/>
            <person name="Cirillo D.M."/>
        </authorList>
    </citation>
    <scope>NUCLEOTIDE SEQUENCE [LARGE SCALE GENOMIC DNA]</scope>
    <source>
        <strain evidence="1 2">KCTC 19819</strain>
    </source>
</reference>
<gene>
    <name evidence="1" type="ORF">B8W67_05345</name>
</gene>
<comment type="caution">
    <text evidence="1">The sequence shown here is derived from an EMBL/GenBank/DDBJ whole genome shotgun (WGS) entry which is preliminary data.</text>
</comment>
<proteinExistence type="predicted"/>
<dbReference type="Proteomes" id="UP000193577">
    <property type="component" value="Unassembled WGS sequence"/>
</dbReference>
<protein>
    <submittedName>
        <fullName evidence="1">Uncharacterized protein</fullName>
    </submittedName>
</protein>
<accession>A0A7I7SBN9</accession>